<accession>A0A8J2TZM7</accession>
<dbReference type="Proteomes" id="UP000616114">
    <property type="component" value="Unassembled WGS sequence"/>
</dbReference>
<evidence type="ECO:0000259" key="2">
    <source>
        <dbReference type="Pfam" id="PF26572"/>
    </source>
</evidence>
<dbReference type="Pfam" id="PF26035">
    <property type="entry name" value="DUF8010"/>
    <property type="match status" value="1"/>
</dbReference>
<name>A0A8J2TZM7_9MICO</name>
<feature type="domain" description="DUF8185" evidence="2">
    <location>
        <begin position="120"/>
        <end position="220"/>
    </location>
</feature>
<reference evidence="3" key="2">
    <citation type="submission" date="2020-09" db="EMBL/GenBank/DDBJ databases">
        <authorList>
            <person name="Sun Q."/>
            <person name="Zhou Y."/>
        </authorList>
    </citation>
    <scope>NUCLEOTIDE SEQUENCE</scope>
    <source>
        <strain evidence="3">CGMCC 1.12785</strain>
    </source>
</reference>
<dbReference type="Pfam" id="PF26572">
    <property type="entry name" value="DUF8185"/>
    <property type="match status" value="1"/>
</dbReference>
<organism evidence="3 4">
    <name type="scientific">Sediminivirga luteola</name>
    <dbReference type="NCBI Taxonomy" id="1774748"/>
    <lineage>
        <taxon>Bacteria</taxon>
        <taxon>Bacillati</taxon>
        <taxon>Actinomycetota</taxon>
        <taxon>Actinomycetes</taxon>
        <taxon>Micrococcales</taxon>
        <taxon>Brevibacteriaceae</taxon>
        <taxon>Sediminivirga</taxon>
    </lineage>
</organism>
<feature type="domain" description="DUF8010" evidence="1">
    <location>
        <begin position="13"/>
        <end position="96"/>
    </location>
</feature>
<sequence length="222" mass="23722">MPAAGALEGFRLDATARTDLGTYLGRARRLDPDGAVRLAVSGDVLVATVAVLHPKGLSDPMPLALGMRMVRLLGVRPGDGDVTVPLSGMTDRLARLSRTGDDWVEIPPQRSFVVWAGMSPPRSGWEPAGELEAQVLQAYAEEGVRAVRETAGDSLGQALADRIRSDVWGRRVEYGLPVGAAFAMSGLGFLPQPAESVKVLRNGMWLRLSSRTGHVLSRAETV</sequence>
<proteinExistence type="predicted"/>
<dbReference type="InterPro" id="IPR058498">
    <property type="entry name" value="DUF8185"/>
</dbReference>
<dbReference type="AlphaFoldDB" id="A0A8J2TZM7"/>
<keyword evidence="4" id="KW-1185">Reference proteome</keyword>
<evidence type="ECO:0000313" key="4">
    <source>
        <dbReference type="Proteomes" id="UP000616114"/>
    </source>
</evidence>
<dbReference type="InterPro" id="IPR058323">
    <property type="entry name" value="DUF8010"/>
</dbReference>
<gene>
    <name evidence="3" type="ORF">GCM10011333_24980</name>
</gene>
<comment type="caution">
    <text evidence="3">The sequence shown here is derived from an EMBL/GenBank/DDBJ whole genome shotgun (WGS) entry which is preliminary data.</text>
</comment>
<protein>
    <submittedName>
        <fullName evidence="3">Uncharacterized protein</fullName>
    </submittedName>
</protein>
<evidence type="ECO:0000313" key="3">
    <source>
        <dbReference type="EMBL" id="GGA20894.1"/>
    </source>
</evidence>
<reference evidence="3" key="1">
    <citation type="journal article" date="2014" name="Int. J. Syst. Evol. Microbiol.">
        <title>Complete genome sequence of Corynebacterium casei LMG S-19264T (=DSM 44701T), isolated from a smear-ripened cheese.</title>
        <authorList>
            <consortium name="US DOE Joint Genome Institute (JGI-PGF)"/>
            <person name="Walter F."/>
            <person name="Albersmeier A."/>
            <person name="Kalinowski J."/>
            <person name="Ruckert C."/>
        </authorList>
    </citation>
    <scope>NUCLEOTIDE SEQUENCE</scope>
    <source>
        <strain evidence="3">CGMCC 1.12785</strain>
    </source>
</reference>
<evidence type="ECO:0000259" key="1">
    <source>
        <dbReference type="Pfam" id="PF26035"/>
    </source>
</evidence>
<dbReference type="RefSeq" id="WP_188551225.1">
    <property type="nucleotide sequence ID" value="NZ_BMFY01000011.1"/>
</dbReference>
<dbReference type="EMBL" id="BMFY01000011">
    <property type="protein sequence ID" value="GGA20894.1"/>
    <property type="molecule type" value="Genomic_DNA"/>
</dbReference>